<proteinExistence type="predicted"/>
<dbReference type="Proteomes" id="UP000009011">
    <property type="component" value="Chromosome"/>
</dbReference>
<evidence type="ECO:0008006" key="3">
    <source>
        <dbReference type="Google" id="ProtNLM"/>
    </source>
</evidence>
<evidence type="ECO:0000313" key="1">
    <source>
        <dbReference type="EMBL" id="AFN74278.1"/>
    </source>
</evidence>
<evidence type="ECO:0000313" key="2">
    <source>
        <dbReference type="Proteomes" id="UP000009011"/>
    </source>
</evidence>
<dbReference type="AlphaFoldDB" id="I6ZZ36"/>
<name>I6ZZ36_MELRP</name>
<dbReference type="HOGENOM" id="CLU_2330481_0_0_10"/>
<accession>I6ZZ36</accession>
<dbReference type="eggNOG" id="COG5512">
    <property type="taxonomic scope" value="Bacteria"/>
</dbReference>
<dbReference type="EMBL" id="CP003557">
    <property type="protein sequence ID" value="AFN74278.1"/>
    <property type="molecule type" value="Genomic_DNA"/>
</dbReference>
<gene>
    <name evidence="1" type="ordered locus">MROS_1038</name>
</gene>
<dbReference type="RefSeq" id="WP_014855714.1">
    <property type="nucleotide sequence ID" value="NC_018178.1"/>
</dbReference>
<sequence length="98" mass="11759">MVKQKSSTDIKSISQIIAQEEFKDIREIAESYNVIEEFYTIFPELKKIATPKKVEDRVLFIKVENSVWKSELFLYRKQITEKINRFFNKQILKTIKLI</sequence>
<dbReference type="Pfam" id="PF05258">
    <property type="entry name" value="DciA"/>
    <property type="match status" value="1"/>
</dbReference>
<dbReference type="KEGG" id="mro:MROS_1038"/>
<keyword evidence="2" id="KW-1185">Reference proteome</keyword>
<dbReference type="OrthoDB" id="9796545at2"/>
<dbReference type="InterPro" id="IPR007922">
    <property type="entry name" value="DciA-like"/>
</dbReference>
<organism evidence="1 2">
    <name type="scientific">Melioribacter roseus (strain DSM 23840 / JCM 17771 / VKM B-2668 / P3M-2)</name>
    <dbReference type="NCBI Taxonomy" id="1191523"/>
    <lineage>
        <taxon>Bacteria</taxon>
        <taxon>Pseudomonadati</taxon>
        <taxon>Ignavibacteriota</taxon>
        <taxon>Ignavibacteria</taxon>
        <taxon>Ignavibacteriales</taxon>
        <taxon>Melioribacteraceae</taxon>
        <taxon>Melioribacter</taxon>
    </lineage>
</organism>
<reference evidence="1 2" key="1">
    <citation type="journal article" date="2013" name="PLoS ONE">
        <title>Genomic analysis of Melioribacter roseus, facultatively anaerobic organotrophic bacterium representing a novel deep lineage within Bacteriodetes/Chlorobi group.</title>
        <authorList>
            <person name="Kadnikov V.V."/>
            <person name="Mardanov A.V."/>
            <person name="Podosokorskaya O.A."/>
            <person name="Gavrilov S.N."/>
            <person name="Kublanov I.V."/>
            <person name="Beletsky A.V."/>
            <person name="Bonch-Osmolovskaya E.A."/>
            <person name="Ravin N.V."/>
        </authorList>
    </citation>
    <scope>NUCLEOTIDE SEQUENCE [LARGE SCALE GENOMIC DNA]</scope>
    <source>
        <strain evidence="2">JCM 17771 / P3M-2</strain>
    </source>
</reference>
<protein>
    <recommendedName>
        <fullName evidence="3">DUF721 domain-containing protein</fullName>
    </recommendedName>
</protein>
<dbReference type="STRING" id="1191523.MROS_1038"/>